<proteinExistence type="predicted"/>
<evidence type="ECO:0000259" key="1">
    <source>
        <dbReference type="Pfam" id="PF09220"/>
    </source>
</evidence>
<sequence>MSRIISQTVPDYFQIRGEFLLSEPAIEFGFNADVELNLSTEHYQQNDTNKSSRMVNAFTLLANYTSYIHDDRSILDGIRKDVFNAQGEIDAGMISKMFMKTCLSRSEAMELAQLAADNMHKRNLVGLFYNLIRLYYLEKLHTVIYNPEAVFFENGNFKIINKHVFLHMDEEKSTRESVIFDPAEHKPLAEAIDYEDKALHLLWWGRVSAEQLGVITRALGAFTCKAPFTVAHTSPRLARDFTLHARKVPAKVAKYDKSQVLSVISNLVCANNAKTDFAYAYMMVAQMLLAPIPRTVEGMAWAINPNSIAIPNVYNEPAKYPFMYSNNQYCLDHSLTSTFADFMANPDIVLIHSAGLVECATVELGLVIQAQFSIGEAITDFQKASTKGVTFDKGGILSDLSFMATRLGVIVDLPYETSSGLDRVSSVINPVNYLQSVIVTDSDAAQNHKLYDDAKTRIHGPIKVDTRVQLKLQLHIPPLYPIFSYGINPSMEFGDMMEASVTVTPNVNHRGQFAFDDVRKFVEFMNIMSMMGYDLKAGQMASDIIVTNSSDTRTGRFTWYQLKPEFRPPYEADFYSAHKRELCYIDLDDILDGTVFSYKMSNFGVTMSSGGSPVRKIGSLIRKPVPLDQQKLRDKIQKLTPEVRIIPLKRNTIQGIRYGEYCVPTLSVDKICLSSHLTTPTSVNATDI</sequence>
<dbReference type="Pfam" id="PF09220">
    <property type="entry name" value="LA-virus_coat"/>
    <property type="match status" value="1"/>
</dbReference>
<organism evidence="2 3">
    <name type="scientific">Maudiozyma humilis</name>
    <name type="common">Sour dough yeast</name>
    <name type="synonym">Kazachstania humilis</name>
    <dbReference type="NCBI Taxonomy" id="51915"/>
    <lineage>
        <taxon>Eukaryota</taxon>
        <taxon>Fungi</taxon>
        <taxon>Dikarya</taxon>
        <taxon>Ascomycota</taxon>
        <taxon>Saccharomycotina</taxon>
        <taxon>Saccharomycetes</taxon>
        <taxon>Saccharomycetales</taxon>
        <taxon>Saccharomycetaceae</taxon>
        <taxon>Maudiozyma</taxon>
    </lineage>
</organism>
<dbReference type="InterPro" id="IPR036332">
    <property type="entry name" value="Major_coat_LA-virus_sf"/>
</dbReference>
<keyword evidence="3" id="KW-1185">Reference proteome</keyword>
<evidence type="ECO:0000313" key="3">
    <source>
        <dbReference type="Proteomes" id="UP001377567"/>
    </source>
</evidence>
<dbReference type="InterPro" id="IPR015302">
    <property type="entry name" value="Major_coat_LA-virus"/>
</dbReference>
<dbReference type="Gene3D" id="3.90.1840.10">
    <property type="entry name" value="Major capsid protein"/>
    <property type="match status" value="1"/>
</dbReference>
<dbReference type="EMBL" id="BTGD01000013">
    <property type="protein sequence ID" value="GMM57673.1"/>
    <property type="molecule type" value="Genomic_DNA"/>
</dbReference>
<protein>
    <recommendedName>
        <fullName evidence="1">Major coat protein L-A virus domain-containing protein</fullName>
    </recommendedName>
</protein>
<feature type="domain" description="Major coat protein L-A virus" evidence="1">
    <location>
        <begin position="256"/>
        <end position="371"/>
    </location>
</feature>
<dbReference type="Proteomes" id="UP001377567">
    <property type="component" value="Unassembled WGS sequence"/>
</dbReference>
<name>A0AAV5S477_MAUHU</name>
<dbReference type="SUPFAM" id="SSF82856">
    <property type="entry name" value="L-A virus major coat protein"/>
    <property type="match status" value="1"/>
</dbReference>
<comment type="caution">
    <text evidence="2">The sequence shown here is derived from an EMBL/GenBank/DDBJ whole genome shotgun (WGS) entry which is preliminary data.</text>
</comment>
<reference evidence="2 3" key="1">
    <citation type="journal article" date="2023" name="Elife">
        <title>Identification of key yeast species and microbe-microbe interactions impacting larval growth of Drosophila in the wild.</title>
        <authorList>
            <person name="Mure A."/>
            <person name="Sugiura Y."/>
            <person name="Maeda R."/>
            <person name="Honda K."/>
            <person name="Sakurai N."/>
            <person name="Takahashi Y."/>
            <person name="Watada M."/>
            <person name="Katoh T."/>
            <person name="Gotoh A."/>
            <person name="Gotoh Y."/>
            <person name="Taniguchi I."/>
            <person name="Nakamura K."/>
            <person name="Hayashi T."/>
            <person name="Katayama T."/>
            <person name="Uemura T."/>
            <person name="Hattori Y."/>
        </authorList>
    </citation>
    <scope>NUCLEOTIDE SEQUENCE [LARGE SCALE GENOMIC DNA]</scope>
    <source>
        <strain evidence="2 3">KH-74</strain>
    </source>
</reference>
<gene>
    <name evidence="2" type="ORF">DAKH74_042890</name>
</gene>
<dbReference type="AlphaFoldDB" id="A0AAV5S477"/>
<accession>A0AAV5S477</accession>
<evidence type="ECO:0000313" key="2">
    <source>
        <dbReference type="EMBL" id="GMM57673.1"/>
    </source>
</evidence>